<dbReference type="PANTHER" id="PTHR11439">
    <property type="entry name" value="GAG-POL-RELATED RETROTRANSPOSON"/>
    <property type="match status" value="1"/>
</dbReference>
<dbReference type="PANTHER" id="PTHR11439:SF489">
    <property type="entry name" value="RNA-DIRECTED DNA POLYMERASE"/>
    <property type="match status" value="1"/>
</dbReference>
<dbReference type="Proteomes" id="UP001151760">
    <property type="component" value="Unassembled WGS sequence"/>
</dbReference>
<organism evidence="1 2">
    <name type="scientific">Tanacetum coccineum</name>
    <dbReference type="NCBI Taxonomy" id="301880"/>
    <lineage>
        <taxon>Eukaryota</taxon>
        <taxon>Viridiplantae</taxon>
        <taxon>Streptophyta</taxon>
        <taxon>Embryophyta</taxon>
        <taxon>Tracheophyta</taxon>
        <taxon>Spermatophyta</taxon>
        <taxon>Magnoliopsida</taxon>
        <taxon>eudicotyledons</taxon>
        <taxon>Gunneridae</taxon>
        <taxon>Pentapetalae</taxon>
        <taxon>asterids</taxon>
        <taxon>campanulids</taxon>
        <taxon>Asterales</taxon>
        <taxon>Asteraceae</taxon>
        <taxon>Asteroideae</taxon>
        <taxon>Anthemideae</taxon>
        <taxon>Anthemidinae</taxon>
        <taxon>Tanacetum</taxon>
    </lineage>
</organism>
<proteinExistence type="predicted"/>
<reference evidence="1" key="2">
    <citation type="submission" date="2022-01" db="EMBL/GenBank/DDBJ databases">
        <authorList>
            <person name="Yamashiro T."/>
            <person name="Shiraishi A."/>
            <person name="Satake H."/>
            <person name="Nakayama K."/>
        </authorList>
    </citation>
    <scope>NUCLEOTIDE SEQUENCE</scope>
</reference>
<gene>
    <name evidence="1" type="ORF">Tco_0772109</name>
</gene>
<name>A0ABQ4ZH00_9ASTR</name>
<comment type="caution">
    <text evidence="1">The sequence shown here is derived from an EMBL/GenBank/DDBJ whole genome shotgun (WGS) entry which is preliminary data.</text>
</comment>
<dbReference type="EMBL" id="BQNB010011353">
    <property type="protein sequence ID" value="GJS89473.1"/>
    <property type="molecule type" value="Genomic_DNA"/>
</dbReference>
<accession>A0ABQ4ZH00</accession>
<keyword evidence="2" id="KW-1185">Reference proteome</keyword>
<sequence>MHKPLKSHLKIALKVLRYLKGSLGKGVHIVRCPKVSLETFVDADWAKCLVTRRSVTGFCLFLNGSLISWKSKKQNTFSKSTTKAEYRAMSLATSNTVWVEFQGISLTEFRSCTSRSHYRSISKQTTRISQVTYRRACLMFVLEGFPSSLGILFRHHFDVLAKSLDLTMASEYTTQPII</sequence>
<dbReference type="CDD" id="cd09272">
    <property type="entry name" value="RNase_HI_RT_Ty1"/>
    <property type="match status" value="1"/>
</dbReference>
<evidence type="ECO:0000313" key="1">
    <source>
        <dbReference type="EMBL" id="GJS89473.1"/>
    </source>
</evidence>
<protein>
    <submittedName>
        <fullName evidence="1">Uncharacterized protein</fullName>
    </submittedName>
</protein>
<reference evidence="1" key="1">
    <citation type="journal article" date="2022" name="Int. J. Mol. Sci.">
        <title>Draft Genome of Tanacetum Coccineum: Genomic Comparison of Closely Related Tanacetum-Family Plants.</title>
        <authorList>
            <person name="Yamashiro T."/>
            <person name="Shiraishi A."/>
            <person name="Nakayama K."/>
            <person name="Satake H."/>
        </authorList>
    </citation>
    <scope>NUCLEOTIDE SEQUENCE</scope>
</reference>
<evidence type="ECO:0000313" key="2">
    <source>
        <dbReference type="Proteomes" id="UP001151760"/>
    </source>
</evidence>